<keyword evidence="2" id="KW-0067">ATP-binding</keyword>
<reference evidence="3 4" key="1">
    <citation type="submission" date="2024-02" db="EMBL/GenBank/DDBJ databases">
        <authorList>
            <person name="Daric V."/>
            <person name="Darras S."/>
        </authorList>
    </citation>
    <scope>NUCLEOTIDE SEQUENCE [LARGE SCALE GENOMIC DNA]</scope>
</reference>
<keyword evidence="4" id="KW-1185">Reference proteome</keyword>
<dbReference type="PANTHER" id="PTHR20873">
    <property type="entry name" value="L-SERYL-TRNA(SEC) KINASE"/>
    <property type="match status" value="1"/>
</dbReference>
<dbReference type="SUPFAM" id="SSF52540">
    <property type="entry name" value="P-loop containing nucleoside triphosphate hydrolases"/>
    <property type="match status" value="1"/>
</dbReference>
<gene>
    <name evidence="3" type="ORF">CVLEPA_LOCUS31659</name>
</gene>
<accession>A0ABP0H2U9</accession>
<sequence>MSKACICILCGLPGSGKTTFCSGLIKSELHQYQFIHVCYDALIPWIDFKDPRDIHAWKARRQLVLHFVHNVLQFFFSGNIDMKILQVQTLVEKEVNRVLLQTEKLIKSAMTKNVVILVDDNMQFRGMRYEYCQLSRQLNTGFAILYMACPLLICQQRNESRSSESIVKNQSFLRIQAQMELPGTSQCKWESNYCEVDTSTIDDDVLNKVAVLLDHAFANPMQNINLVDHKLAEHTRLVNMNSLTHQADIVLRRLCGEVLKHELSPQCLAPKLSLAKKMVLQEIKCGNMHENDYLTHTRHIDEEKLTLRLRNLLTGYLEELNLS</sequence>
<dbReference type="EMBL" id="CAWYQH010000174">
    <property type="protein sequence ID" value="CAK8698192.1"/>
    <property type="molecule type" value="Genomic_DNA"/>
</dbReference>
<proteinExistence type="predicted"/>
<dbReference type="Gene3D" id="3.40.50.300">
    <property type="entry name" value="P-loop containing nucleotide triphosphate hydrolases"/>
    <property type="match status" value="1"/>
</dbReference>
<evidence type="ECO:0000256" key="1">
    <source>
        <dbReference type="ARBA" id="ARBA00022741"/>
    </source>
</evidence>
<protein>
    <recommendedName>
        <fullName evidence="5">L-seryl-tRNA(Sec) kinase</fullName>
    </recommendedName>
</protein>
<comment type="caution">
    <text evidence="3">The sequence shown here is derived from an EMBL/GenBank/DDBJ whole genome shotgun (WGS) entry which is preliminary data.</text>
</comment>
<dbReference type="InterPro" id="IPR027417">
    <property type="entry name" value="P-loop_NTPase"/>
</dbReference>
<keyword evidence="1" id="KW-0547">Nucleotide-binding</keyword>
<evidence type="ECO:0008006" key="5">
    <source>
        <dbReference type="Google" id="ProtNLM"/>
    </source>
</evidence>
<dbReference type="InterPro" id="IPR013641">
    <property type="entry name" value="KTI12/PSTK"/>
</dbReference>
<dbReference type="Proteomes" id="UP001642483">
    <property type="component" value="Unassembled WGS sequence"/>
</dbReference>
<dbReference type="InterPro" id="IPR052648">
    <property type="entry name" value="Ser-tRNA(Sec)_kinase"/>
</dbReference>
<dbReference type="Pfam" id="PF08433">
    <property type="entry name" value="KTI12"/>
    <property type="match status" value="1"/>
</dbReference>
<evidence type="ECO:0000313" key="4">
    <source>
        <dbReference type="Proteomes" id="UP001642483"/>
    </source>
</evidence>
<organism evidence="3 4">
    <name type="scientific">Clavelina lepadiformis</name>
    <name type="common">Light-bulb sea squirt</name>
    <name type="synonym">Ascidia lepadiformis</name>
    <dbReference type="NCBI Taxonomy" id="159417"/>
    <lineage>
        <taxon>Eukaryota</taxon>
        <taxon>Metazoa</taxon>
        <taxon>Chordata</taxon>
        <taxon>Tunicata</taxon>
        <taxon>Ascidiacea</taxon>
        <taxon>Aplousobranchia</taxon>
        <taxon>Clavelinidae</taxon>
        <taxon>Clavelina</taxon>
    </lineage>
</organism>
<dbReference type="PANTHER" id="PTHR20873:SF0">
    <property type="entry name" value="L-SERYL-TRNA(SEC) KINASE"/>
    <property type="match status" value="1"/>
</dbReference>
<name>A0ABP0H2U9_CLALP</name>
<evidence type="ECO:0000313" key="3">
    <source>
        <dbReference type="EMBL" id="CAK8698192.1"/>
    </source>
</evidence>
<evidence type="ECO:0000256" key="2">
    <source>
        <dbReference type="ARBA" id="ARBA00022840"/>
    </source>
</evidence>